<reference evidence="2 3" key="1">
    <citation type="submission" date="2018-06" db="EMBL/GenBank/DDBJ databases">
        <title>Genomic Encyclopedia of Archaeal and Bacterial Type Strains, Phase II (KMG-II): from individual species to whole genera.</title>
        <authorList>
            <person name="Goeker M."/>
        </authorList>
    </citation>
    <scope>NUCLEOTIDE SEQUENCE [LARGE SCALE GENOMIC DNA]</scope>
    <source>
        <strain evidence="2 3">ATCC 29103</strain>
    </source>
</reference>
<evidence type="ECO:0000313" key="2">
    <source>
        <dbReference type="EMBL" id="PYF43735.1"/>
    </source>
</evidence>
<feature type="compositionally biased region" description="Polar residues" evidence="1">
    <location>
        <begin position="110"/>
        <end position="120"/>
    </location>
</feature>
<dbReference type="InterPro" id="IPR011889">
    <property type="entry name" value="Liste_lipo_26"/>
</dbReference>
<evidence type="ECO:0000313" key="3">
    <source>
        <dbReference type="Proteomes" id="UP000247715"/>
    </source>
</evidence>
<proteinExistence type="predicted"/>
<dbReference type="Pfam" id="PF03382">
    <property type="entry name" value="DUF285"/>
    <property type="match status" value="1"/>
</dbReference>
<dbReference type="AlphaFoldDB" id="A0A318U646"/>
<feature type="region of interest" description="Disordered" evidence="1">
    <location>
        <begin position="86"/>
        <end position="121"/>
    </location>
</feature>
<protein>
    <submittedName>
        <fullName evidence="2">Surface protein</fullName>
    </submittedName>
</protein>
<gene>
    <name evidence="2" type="ORF">BCF88_10153</name>
</gene>
<dbReference type="InterPro" id="IPR005046">
    <property type="entry name" value="DUF285"/>
</dbReference>
<evidence type="ECO:0000256" key="1">
    <source>
        <dbReference type="SAM" id="MobiDB-lite"/>
    </source>
</evidence>
<dbReference type="Proteomes" id="UP000247715">
    <property type="component" value="Unassembled WGS sequence"/>
</dbReference>
<sequence>MLKFYFYFILLKANKIKFCSHFKHILKKKKKDATILFKLVIKIIWEKKMKKSWRILSAISIISIPFPIVAASCEKKNNIQKTIKFDENNQQENKEKEDEQKNQNQQDNQSNKIGNKSNLETNKEDLQAKEKQENLEKIKKIQSLWEMHKDEFGTFHTHKDVLDQINVYANEEKISTLELANDAKINSFLEEDENGGKNNIEFKIGENKFNLKLGSVFKDKVVTKYYLENNPNKIIISKDGKFEEPKNSNENIVITQIGYMKSKDKILISKFPKKTTLVPKHLPLKIESLTYAFSKLEVKEVKNIEHWNTKNITDINHIFSDSPFFNQDISNWDTKNIKNMSGAFFGATSFNQPLNSWDVSNVTLMSDMFSGATKFNQDLSNWKTNNVVDMESMFQEAKAFNGDIANWNVEKVKRMGQMFTDATSFNKNIGNWRVMKDVAVFAMFKGAEKFNLSYISNWNTKNKNFT</sequence>
<dbReference type="EMBL" id="QKLP01000001">
    <property type="protein sequence ID" value="PYF43735.1"/>
    <property type="molecule type" value="Genomic_DNA"/>
</dbReference>
<name>A0A318U646_9BACT</name>
<dbReference type="NCBIfam" id="TIGR02167">
    <property type="entry name" value="Liste_lipo_26"/>
    <property type="match status" value="1"/>
</dbReference>
<comment type="caution">
    <text evidence="2">The sequence shown here is derived from an EMBL/GenBank/DDBJ whole genome shotgun (WGS) entry which is preliminary data.</text>
</comment>
<feature type="compositionally biased region" description="Basic and acidic residues" evidence="1">
    <location>
        <begin position="86"/>
        <end position="101"/>
    </location>
</feature>
<accession>A0A318U646</accession>
<organism evidence="2 3">
    <name type="scientific">Metamycoplasma alkalescens</name>
    <dbReference type="NCBI Taxonomy" id="45363"/>
    <lineage>
        <taxon>Bacteria</taxon>
        <taxon>Bacillati</taxon>
        <taxon>Mycoplasmatota</taxon>
        <taxon>Mycoplasmoidales</taxon>
        <taxon>Metamycoplasmataceae</taxon>
        <taxon>Metamycoplasma</taxon>
    </lineage>
</organism>